<feature type="region of interest" description="Disordered" evidence="3">
    <location>
        <begin position="1242"/>
        <end position="1317"/>
    </location>
</feature>
<dbReference type="CDD" id="cd17685">
    <property type="entry name" value="RUN_RUSC"/>
    <property type="match status" value="1"/>
</dbReference>
<feature type="domain" description="SH3" evidence="4">
    <location>
        <begin position="2296"/>
        <end position="2354"/>
    </location>
</feature>
<dbReference type="Proteomes" id="UP000683360">
    <property type="component" value="Unassembled WGS sequence"/>
</dbReference>
<feature type="compositionally biased region" description="Basic and acidic residues" evidence="3">
    <location>
        <begin position="2135"/>
        <end position="2150"/>
    </location>
</feature>
<feature type="compositionally biased region" description="Basic and acidic residues" evidence="3">
    <location>
        <begin position="1610"/>
        <end position="1619"/>
    </location>
</feature>
<dbReference type="EMBL" id="CAJPWZ010002498">
    <property type="protein sequence ID" value="CAG2238924.1"/>
    <property type="molecule type" value="Genomic_DNA"/>
</dbReference>
<dbReference type="OrthoDB" id="9884296at2759"/>
<dbReference type="Pfam" id="PF02759">
    <property type="entry name" value="RUN"/>
    <property type="match status" value="1"/>
</dbReference>
<dbReference type="SUPFAM" id="SSF50044">
    <property type="entry name" value="SH3-domain"/>
    <property type="match status" value="1"/>
</dbReference>
<feature type="compositionally biased region" description="Polar residues" evidence="3">
    <location>
        <begin position="1961"/>
        <end position="1970"/>
    </location>
</feature>
<comment type="caution">
    <text evidence="6">The sequence shown here is derived from an EMBL/GenBank/DDBJ whole genome shotgun (WGS) entry which is preliminary data.</text>
</comment>
<feature type="region of interest" description="Disordered" evidence="3">
    <location>
        <begin position="706"/>
        <end position="738"/>
    </location>
</feature>
<sequence length="2367" mass="264653">MDSNPWVERRGMDSNPWVKRRMDSNPWVERRGMNSNPWLQRRGMDSIYNPWLQRRGMDSIYNPWLQRRGMDSIYNPWLQRRGMDSIYNPWLQRRGMDSNPWVKRRGMDSNPWLQRRGMDSNPWVERREWIVYITLGCRGGEWIVYITLGCRGGEWIVYITLGCRGGEWIVYITLGCRGGEWIVYNPWLQRGEWIVYNPWVKRRGMDSNPWGLVGKAWAGGTHVITGNINQPIKFNLTNMEEKICDNQVTNEQKSDAENEQAQVDNTKQITNKILNKPELKFVSNPVTWQQMSPKKEKKGSSSGSSDCSSSGESHASGLKTWASVKKTSVENMEMKSNSNSGHSSSTSSSSSGGSPTRTWSSIKQEANKNNVANWKEGSPTKKCLSCDSQDNEVIMKNLQNSPDHTTTGKLDENSGLDNFSFSSKTSPNHSDKKILRKTDSNDCDNSSTSLPPGGASQEEGFNNDYFYDEDFTVQFDTNLRESSPPNCTCPDTSDEVEFPNMVTGSYLSFKNVKSSGIVNQDGHELFCPEESEISVSHHSHMDVSTSEREMMCSSDMLEFSDNPLFTPPLSGDVHMASQEDSTDSLDKAGKEKINQDINGSQTSSDGNLNLDCFPRKEEYFLSFDGSQGHTESYSEQSNSMNSNCSSQGQNSYSQNHINVCSNEDVGDESSESFHICMAGNAYHKKPAVGSRLAKFQTLTALQEQTSELSGSSEYSDEKPCSEPVTSPTKRTFRRLSPSKGRQFRIGQKICFACHLNNSCGDDHSSPTRSRSKQKTVTSWKQVKSLKKLGKLDNILDPSRSRSMPDICLRTWGSGSSLSCHGHDVQKIAESFHCKRHSAYLLDLYQRVRNQSNPVSPECMANIEQILFHNVICKEQKLGNSSHICVFCGAGSDNTLTGSHQVHVSKEGKLGYYTNKRILDWLDKDKLENKSHKSCQTESLTQSKDTAVSPTTVTLWCGTKNFGTQFPPCAKDCSIQTNVHELDDNMKDYSQQTTPTLEGKPMIQEIHIKHVKKDKILAPSRPINNMNYEDGKSLDKSDLLKLISHDFKEIDKLLPQQEFVKTKHGPIPRSKSADSTNRKQIPVPGMGSKSLFYSHKSLPDLSFINLKHLEEKQDDGSLMSLFDPLPIAMPVPVFIPAVVNNSNKVTKSLSTKNSFDNLSHSCRSNSKTRGKGHRSHSAPARSHNSNLIRNCHESETSSSGFTSSTSSGIDPGYSDRCMHNSSPTTDIERLIFYPPHVENTCKGDNLSQNLSDSGNTSLHQNPERQRQQWKSSKPTDKKVNRYANEIHPGNIETKNKTKTVKSPGTNSNTSHSSSNSSLHLEHLYSLQEEQTPVSSPERDLCHHENDYLYGNAYCVNCCKGREQGHWEDEEVVVRRRKFDYHIQLSSESGSSGSGSFFPNFDKKPLKSCLRKRQFLRTRSLSDHFDLGIQDEQTKEDRKKNRHSYACEEIILLQDETGEYFVCKNNEDEAEPVVFYLEEKPEDNNEKTVVKMRPKKVEEKLKDAETDSCEKELNGKRKSVSFASEVSFHAISPHMTPKRQQNSGGSEQEVMSSEQEQVMSSEKQEVKSSDEEVNSIKNPKETENEKSSSDSDEAPPAEFQVSPTGEATPTNDHVEKTDQDTKKVLLSDISSAAESLVEHFASAKNPFDKLRLGSSADTPDIGDLALSRLCPAIYRVINDGLKPHLTGVQVFGRVQVTAWKLAEASVEQGPYTRAIHDLVQQLKGHTGLVSHSNKFDAFIFGLLNLRLVDYWMGYLRHNSSIVEKYYNQDSVMSLSGTLYERKYSEVLISLQPLAVLPFQLSIEFIASRSSPKKDNSSSEHCMNDSFSKEKAIIGVAASKAWDWLKNGAAAKSPSDEIPSPPVLMGNVMISSITGILGKLSGTLKSDDKKCIQTEKEIVETAKTNDVERPIMATGLVNNLQTESPPAKPPRTSLKLELTKDESTVEAAAADITETGNQDRRLSGDNSVQSLPSDSTAMMSSFSGIAGKLLGINTDMPKKRDPTKPLPVKKEKSDSTDVDLEKTKSGLIRLFDKLLLPRDSSKKEQKLKSRWSWGYGQGQQVKPLSIATKTVPEKSELKSPGQSTQSKLPAYTGKGSNSQTKSATAAAPSKLVPRTTKLSRSSMKNSDNSLKMSNNSLEKQKESSGKTVREKTVMKSKVPVRKSASQKPVKEKSKPVEQKSDKVPKENKWQGAITLSASLEEGPTLKAPPSVTQMVAKFENKIDRISVEKDEENGEQEVPQGNSDSIVKETYKDAVTSDSTENTLHLSDEINCNSPNVATILELDAENHLKTADLGFKKPNFRYVQSTKDSDQSGGDFSYHAGDHFEVLAQLDSDWLYCINGKKEGLIRQEHVRPITDEEELKKLHGEFYS</sequence>
<dbReference type="Gene3D" id="1.20.58.900">
    <property type="match status" value="1"/>
</dbReference>
<feature type="compositionally biased region" description="Polar residues" evidence="3">
    <location>
        <begin position="2113"/>
        <end position="2134"/>
    </location>
</feature>
<dbReference type="PANTHER" id="PTHR15591">
    <property type="entry name" value="RUN AND SH3 DOMAIN CONTAINING"/>
    <property type="match status" value="1"/>
</dbReference>
<dbReference type="InterPro" id="IPR036028">
    <property type="entry name" value="SH3-like_dom_sf"/>
</dbReference>
<feature type="region of interest" description="Disordered" evidence="3">
    <location>
        <begin position="1949"/>
        <end position="1970"/>
    </location>
</feature>
<dbReference type="InterPro" id="IPR001452">
    <property type="entry name" value="SH3_domain"/>
</dbReference>
<feature type="compositionally biased region" description="Polar residues" evidence="3">
    <location>
        <begin position="1244"/>
        <end position="1259"/>
    </location>
</feature>
<feature type="compositionally biased region" description="Low complexity" evidence="3">
    <location>
        <begin position="336"/>
        <end position="359"/>
    </location>
</feature>
<gene>
    <name evidence="6" type="ORF">MEDL_51315</name>
</gene>
<feature type="compositionally biased region" description="Polar residues" evidence="3">
    <location>
        <begin position="1153"/>
        <end position="1164"/>
    </location>
</feature>
<feature type="compositionally biased region" description="Low complexity" evidence="3">
    <location>
        <begin position="300"/>
        <end position="317"/>
    </location>
</feature>
<feature type="region of interest" description="Disordered" evidence="3">
    <location>
        <begin position="1153"/>
        <end position="1186"/>
    </location>
</feature>
<feature type="compositionally biased region" description="Basic and acidic residues" evidence="3">
    <location>
        <begin position="1576"/>
        <end position="1587"/>
    </location>
</feature>
<keyword evidence="7" id="KW-1185">Reference proteome</keyword>
<dbReference type="PROSITE" id="PS50002">
    <property type="entry name" value="SH3"/>
    <property type="match status" value="1"/>
</dbReference>
<evidence type="ECO:0000259" key="5">
    <source>
        <dbReference type="PROSITE" id="PS50826"/>
    </source>
</evidence>
<feature type="compositionally biased region" description="Low complexity" evidence="3">
    <location>
        <begin position="1541"/>
        <end position="1559"/>
    </location>
</feature>
<feature type="compositionally biased region" description="Polar residues" evidence="3">
    <location>
        <begin position="399"/>
        <end position="408"/>
    </location>
</feature>
<feature type="compositionally biased region" description="Basic and acidic residues" evidence="3">
    <location>
        <begin position="1993"/>
        <end position="2016"/>
    </location>
</feature>
<keyword evidence="1 2" id="KW-0728">SH3 domain</keyword>
<dbReference type="SUPFAM" id="SSF140741">
    <property type="entry name" value="RUN domain-like"/>
    <property type="match status" value="1"/>
</dbReference>
<dbReference type="InterPro" id="IPR037213">
    <property type="entry name" value="Run_dom_sf"/>
</dbReference>
<dbReference type="InterPro" id="IPR004012">
    <property type="entry name" value="Run_dom"/>
</dbReference>
<feature type="compositionally biased region" description="Low complexity" evidence="3">
    <location>
        <begin position="634"/>
        <end position="648"/>
    </location>
</feature>
<name>A0A8S3U5V8_MYTED</name>
<evidence type="ECO:0000313" key="6">
    <source>
        <dbReference type="EMBL" id="CAG2238924.1"/>
    </source>
</evidence>
<feature type="region of interest" description="Disordered" evidence="3">
    <location>
        <begin position="1989"/>
        <end position="2016"/>
    </location>
</feature>
<feature type="region of interest" description="Disordered" evidence="3">
    <location>
        <begin position="1527"/>
        <end position="1619"/>
    </location>
</feature>
<evidence type="ECO:0000259" key="4">
    <source>
        <dbReference type="PROSITE" id="PS50002"/>
    </source>
</evidence>
<evidence type="ECO:0000313" key="7">
    <source>
        <dbReference type="Proteomes" id="UP000683360"/>
    </source>
</evidence>
<feature type="region of interest" description="Disordered" evidence="3">
    <location>
        <begin position="284"/>
        <end position="320"/>
    </location>
</feature>
<feature type="compositionally biased region" description="Low complexity" evidence="3">
    <location>
        <begin position="1305"/>
        <end position="1317"/>
    </location>
</feature>
<proteinExistence type="predicted"/>
<feature type="compositionally biased region" description="Polar residues" evidence="3">
    <location>
        <begin position="415"/>
        <end position="428"/>
    </location>
</feature>
<feature type="region of interest" description="Disordered" evidence="3">
    <location>
        <begin position="399"/>
        <end position="462"/>
    </location>
</feature>
<feature type="compositionally biased region" description="Basic residues" evidence="3">
    <location>
        <begin position="1165"/>
        <end position="1175"/>
    </location>
</feature>
<dbReference type="InterPro" id="IPR047343">
    <property type="entry name" value="RUSC1_2"/>
</dbReference>
<dbReference type="GO" id="GO:0031410">
    <property type="term" value="C:cytoplasmic vesicle"/>
    <property type="evidence" value="ECO:0007669"/>
    <property type="project" value="TreeGrafter"/>
</dbReference>
<dbReference type="PROSITE" id="PS50826">
    <property type="entry name" value="RUN"/>
    <property type="match status" value="1"/>
</dbReference>
<feature type="compositionally biased region" description="Basic and acidic residues" evidence="3">
    <location>
        <begin position="429"/>
        <end position="440"/>
    </location>
</feature>
<reference evidence="6" key="1">
    <citation type="submission" date="2021-03" db="EMBL/GenBank/DDBJ databases">
        <authorList>
            <person name="Bekaert M."/>
        </authorList>
    </citation>
    <scope>NUCLEOTIDE SEQUENCE</scope>
</reference>
<evidence type="ECO:0000256" key="1">
    <source>
        <dbReference type="ARBA" id="ARBA00022443"/>
    </source>
</evidence>
<organism evidence="6 7">
    <name type="scientific">Mytilus edulis</name>
    <name type="common">Blue mussel</name>
    <dbReference type="NCBI Taxonomy" id="6550"/>
    <lineage>
        <taxon>Eukaryota</taxon>
        <taxon>Metazoa</taxon>
        <taxon>Spiralia</taxon>
        <taxon>Lophotrochozoa</taxon>
        <taxon>Mollusca</taxon>
        <taxon>Bivalvia</taxon>
        <taxon>Autobranchia</taxon>
        <taxon>Pteriomorphia</taxon>
        <taxon>Mytilida</taxon>
        <taxon>Mytiloidea</taxon>
        <taxon>Mytilidae</taxon>
        <taxon>Mytilinae</taxon>
        <taxon>Mytilus</taxon>
    </lineage>
</organism>
<protein>
    <submittedName>
        <fullName evidence="6">RUSC2</fullName>
    </submittedName>
</protein>
<feature type="compositionally biased region" description="Basic and acidic residues" evidence="3">
    <location>
        <begin position="2165"/>
        <end position="2185"/>
    </location>
</feature>
<feature type="region of interest" description="Disordered" evidence="3">
    <location>
        <begin position="1061"/>
        <end position="1082"/>
    </location>
</feature>
<feature type="domain" description="RUN" evidence="5">
    <location>
        <begin position="1658"/>
        <end position="1803"/>
    </location>
</feature>
<dbReference type="PANTHER" id="PTHR15591:SF13">
    <property type="entry name" value="RUN DOMAIN-CONTAINING PROTEIN"/>
    <property type="match status" value="1"/>
</dbReference>
<feature type="compositionally biased region" description="Polar residues" evidence="3">
    <location>
        <begin position="1599"/>
        <end position="1609"/>
    </location>
</feature>
<feature type="compositionally biased region" description="Polar residues" evidence="3">
    <location>
        <begin position="2091"/>
        <end position="2100"/>
    </location>
</feature>
<feature type="region of interest" description="Disordered" evidence="3">
    <location>
        <begin position="626"/>
        <end position="648"/>
    </location>
</feature>
<evidence type="ECO:0000256" key="2">
    <source>
        <dbReference type="PROSITE-ProRule" id="PRU00192"/>
    </source>
</evidence>
<feature type="region of interest" description="Disordered" evidence="3">
    <location>
        <begin position="2069"/>
        <end position="2185"/>
    </location>
</feature>
<evidence type="ECO:0000256" key="3">
    <source>
        <dbReference type="SAM" id="MobiDB-lite"/>
    </source>
</evidence>
<feature type="region of interest" description="Disordered" evidence="3">
    <location>
        <begin position="333"/>
        <end position="359"/>
    </location>
</feature>
<accession>A0A8S3U5V8</accession>